<dbReference type="AlphaFoldDB" id="A0A6J4VM79"/>
<feature type="region of interest" description="Disordered" evidence="1">
    <location>
        <begin position="41"/>
        <end position="100"/>
    </location>
</feature>
<feature type="compositionally biased region" description="Low complexity" evidence="1">
    <location>
        <begin position="77"/>
        <end position="87"/>
    </location>
</feature>
<sequence length="100" mass="10609">WERVARLDRRTPQSSALVLSNSPGRVSSVLARLPGTWGLIPTRSGAGCARRTSTPGASRGRRPMSRLSLSGSAAKWRSCGRSGISSSRPPPLSHARAHHG</sequence>
<feature type="region of interest" description="Disordered" evidence="1">
    <location>
        <begin position="1"/>
        <end position="20"/>
    </location>
</feature>
<dbReference type="EMBL" id="CADCWN010000247">
    <property type="protein sequence ID" value="CAA9582120.1"/>
    <property type="molecule type" value="Genomic_DNA"/>
</dbReference>
<evidence type="ECO:0000313" key="2">
    <source>
        <dbReference type="EMBL" id="CAA9582120.1"/>
    </source>
</evidence>
<feature type="non-terminal residue" evidence="2">
    <location>
        <position position="1"/>
    </location>
</feature>
<proteinExistence type="predicted"/>
<feature type="compositionally biased region" description="Basic and acidic residues" evidence="1">
    <location>
        <begin position="1"/>
        <end position="11"/>
    </location>
</feature>
<organism evidence="2">
    <name type="scientific">uncultured Thermomicrobiales bacterium</name>
    <dbReference type="NCBI Taxonomy" id="1645740"/>
    <lineage>
        <taxon>Bacteria</taxon>
        <taxon>Pseudomonadati</taxon>
        <taxon>Thermomicrobiota</taxon>
        <taxon>Thermomicrobia</taxon>
        <taxon>Thermomicrobiales</taxon>
        <taxon>environmental samples</taxon>
    </lineage>
</organism>
<reference evidence="2" key="1">
    <citation type="submission" date="2020-02" db="EMBL/GenBank/DDBJ databases">
        <authorList>
            <person name="Meier V. D."/>
        </authorList>
    </citation>
    <scope>NUCLEOTIDE SEQUENCE</scope>
    <source>
        <strain evidence="2">AVDCRST_MAG18</strain>
    </source>
</reference>
<gene>
    <name evidence="2" type="ORF">AVDCRST_MAG18-3297</name>
</gene>
<accession>A0A6J4VM79</accession>
<feature type="non-terminal residue" evidence="2">
    <location>
        <position position="100"/>
    </location>
</feature>
<name>A0A6J4VM79_9BACT</name>
<evidence type="ECO:0000256" key="1">
    <source>
        <dbReference type="SAM" id="MobiDB-lite"/>
    </source>
</evidence>
<protein>
    <submittedName>
        <fullName evidence="2">Mobile element protein</fullName>
    </submittedName>
</protein>